<gene>
    <name evidence="1" type="ORF">LTS18_002085</name>
</gene>
<comment type="caution">
    <text evidence="1">The sequence shown here is derived from an EMBL/GenBank/DDBJ whole genome shotgun (WGS) entry which is preliminary data.</text>
</comment>
<name>A0ACC3D7W7_9PEZI</name>
<evidence type="ECO:0000313" key="2">
    <source>
        <dbReference type="Proteomes" id="UP001186974"/>
    </source>
</evidence>
<accession>A0ACC3D7W7</accession>
<reference evidence="1" key="1">
    <citation type="submission" date="2024-09" db="EMBL/GenBank/DDBJ databases">
        <title>Black Yeasts Isolated from many extreme environments.</title>
        <authorList>
            <person name="Coleine C."/>
            <person name="Stajich J.E."/>
            <person name="Selbmann L."/>
        </authorList>
    </citation>
    <scope>NUCLEOTIDE SEQUENCE</scope>
    <source>
        <strain evidence="1">CCFEE 5737</strain>
    </source>
</reference>
<proteinExistence type="predicted"/>
<evidence type="ECO:0000313" key="1">
    <source>
        <dbReference type="EMBL" id="KAK3063229.1"/>
    </source>
</evidence>
<sequence>RYDRNEFIFNFAMVLDEEADMSGHMSVVRKLARMFRNLEEQSGFLSNEEDEALWDAVTGEADAKTGHANTSRETPVDLNLGVPRSAGTTRGDESDYNTDADSSTYNEQGPGVGAKVYALCEMILEDLNNYGECMIPIDEANTINLKLFPTRSPPAPIHAWHVPLSTVQLSSLNISSDLTVTRILPYINGISSVAQISRNADTELRLTRKAIAHLLYYGCIILLDIFQYGAIYAATAEIGAFVEDEDAQEEAVRYVSVGQYRQLLDTENGTNGTTAGDHDFASGERWEWRSSETGITRARIVKLYASLSQGRTLNDWCLEHEPLISGIDVRRFITFGIIKGFLYRVHKYAFSAEAMEQDAARMTDDELPRGYAHSAKRHRHNESVSTVGRPKATFARFLDGQHCFDEICTEVQMSLNEAVEGVKKAFEDVQFIHR</sequence>
<protein>
    <submittedName>
        <fullName evidence="1">Uncharacterized protein</fullName>
    </submittedName>
</protein>
<feature type="non-terminal residue" evidence="1">
    <location>
        <position position="1"/>
    </location>
</feature>
<dbReference type="EMBL" id="JAWDJW010006938">
    <property type="protein sequence ID" value="KAK3063229.1"/>
    <property type="molecule type" value="Genomic_DNA"/>
</dbReference>
<organism evidence="1 2">
    <name type="scientific">Coniosporium uncinatum</name>
    <dbReference type="NCBI Taxonomy" id="93489"/>
    <lineage>
        <taxon>Eukaryota</taxon>
        <taxon>Fungi</taxon>
        <taxon>Dikarya</taxon>
        <taxon>Ascomycota</taxon>
        <taxon>Pezizomycotina</taxon>
        <taxon>Dothideomycetes</taxon>
        <taxon>Dothideomycetes incertae sedis</taxon>
        <taxon>Coniosporium</taxon>
    </lineage>
</organism>
<keyword evidence="2" id="KW-1185">Reference proteome</keyword>
<dbReference type="Proteomes" id="UP001186974">
    <property type="component" value="Unassembled WGS sequence"/>
</dbReference>